<evidence type="ECO:0000313" key="2">
    <source>
        <dbReference type="EMBL" id="EIG30270.1"/>
    </source>
</evidence>
<dbReference type="Proteomes" id="UP000004473">
    <property type="component" value="Unassembled WGS sequence"/>
</dbReference>
<evidence type="ECO:0000313" key="3">
    <source>
        <dbReference type="Proteomes" id="UP000004473"/>
    </source>
</evidence>
<comment type="caution">
    <text evidence="2">The sequence shown here is derived from an EMBL/GenBank/DDBJ whole genome shotgun (WGS) entry which is preliminary data.</text>
</comment>
<evidence type="ECO:0000256" key="1">
    <source>
        <dbReference type="SAM" id="MobiDB-lite"/>
    </source>
</evidence>
<dbReference type="AlphaFoldDB" id="I2NWQ9"/>
<feature type="region of interest" description="Disordered" evidence="1">
    <location>
        <begin position="1"/>
        <end position="22"/>
    </location>
</feature>
<organism evidence="2 3">
    <name type="scientific">Neisseria sicca VK64</name>
    <dbReference type="NCBI Taxonomy" id="1095748"/>
    <lineage>
        <taxon>Bacteria</taxon>
        <taxon>Pseudomonadati</taxon>
        <taxon>Pseudomonadota</taxon>
        <taxon>Betaproteobacteria</taxon>
        <taxon>Neisseriales</taxon>
        <taxon>Neisseriaceae</taxon>
        <taxon>Neisseria</taxon>
    </lineage>
</organism>
<dbReference type="PATRIC" id="fig|1095748.3.peg.233"/>
<name>I2NWQ9_NEISI</name>
<proteinExistence type="predicted"/>
<dbReference type="EMBL" id="AJMT01000009">
    <property type="protein sequence ID" value="EIG30270.1"/>
    <property type="molecule type" value="Genomic_DNA"/>
</dbReference>
<sequence>MQSLSDKRIKEMTERSNKRSSETFQTTFTTFNEVLNDC</sequence>
<protein>
    <submittedName>
        <fullName evidence="2">Uncharacterized protein</fullName>
    </submittedName>
</protein>
<gene>
    <name evidence="2" type="ORF">HMPREF1051_0231</name>
</gene>
<reference evidence="2 3" key="1">
    <citation type="submission" date="2012-04" db="EMBL/GenBank/DDBJ databases">
        <authorList>
            <person name="Harkins D.M."/>
            <person name="Madupu R."/>
            <person name="Durkin A.S."/>
            <person name="Torralba M."/>
            <person name="Methe B."/>
            <person name="Sutton G.G."/>
            <person name="Nelson K.E."/>
        </authorList>
    </citation>
    <scope>NUCLEOTIDE SEQUENCE [LARGE SCALE GENOMIC DNA]</scope>
    <source>
        <strain evidence="2 3">VK64</strain>
    </source>
</reference>
<accession>I2NWQ9</accession>
<feature type="compositionally biased region" description="Basic and acidic residues" evidence="1">
    <location>
        <begin position="1"/>
        <end position="21"/>
    </location>
</feature>